<organism evidence="2 3">
    <name type="scientific">candidate division MSBL1 archaeon SCGC-AAA259D18</name>
    <dbReference type="NCBI Taxonomy" id="1698262"/>
    <lineage>
        <taxon>Archaea</taxon>
        <taxon>Methanobacteriati</taxon>
        <taxon>Methanobacteriota</taxon>
        <taxon>candidate division MSBL1</taxon>
    </lineage>
</organism>
<name>A0A133UBF7_9EURY</name>
<keyword evidence="3" id="KW-1185">Reference proteome</keyword>
<evidence type="ECO:0000256" key="1">
    <source>
        <dbReference type="SAM" id="MobiDB-lite"/>
    </source>
</evidence>
<evidence type="ECO:0000313" key="2">
    <source>
        <dbReference type="EMBL" id="KXA91524.1"/>
    </source>
</evidence>
<dbReference type="AlphaFoldDB" id="A0A133UBF7"/>
<sequence>MNVKTYASFEVLVELDTEDADEAEREALDWIGENAGGLTGENVGIIQVPTPSGTEPRVLKVGDRVTAPLRRRAGARDRRLALPPGQGRPRGVRPLRQWRTTGPGPGRAGAVRLIDCGFLFSQEEG</sequence>
<protein>
    <submittedName>
        <fullName evidence="2">Uncharacterized protein</fullName>
    </submittedName>
</protein>
<gene>
    <name evidence="2" type="ORF">AKJ63_01370</name>
</gene>
<evidence type="ECO:0000313" key="3">
    <source>
        <dbReference type="Proteomes" id="UP000070195"/>
    </source>
</evidence>
<feature type="region of interest" description="Disordered" evidence="1">
    <location>
        <begin position="80"/>
        <end position="107"/>
    </location>
</feature>
<comment type="caution">
    <text evidence="2">The sequence shown here is derived from an EMBL/GenBank/DDBJ whole genome shotgun (WGS) entry which is preliminary data.</text>
</comment>
<accession>A0A133UBF7</accession>
<proteinExistence type="predicted"/>
<reference evidence="2 3" key="1">
    <citation type="journal article" date="2016" name="Sci. Rep.">
        <title>Metabolic traits of an uncultured archaeal lineage -MSBL1- from brine pools of the Red Sea.</title>
        <authorList>
            <person name="Mwirichia R."/>
            <person name="Alam I."/>
            <person name="Rashid M."/>
            <person name="Vinu M."/>
            <person name="Ba-Alawi W."/>
            <person name="Anthony Kamau A."/>
            <person name="Kamanda Ngugi D."/>
            <person name="Goker M."/>
            <person name="Klenk H.P."/>
            <person name="Bajic V."/>
            <person name="Stingl U."/>
        </authorList>
    </citation>
    <scope>NUCLEOTIDE SEQUENCE [LARGE SCALE GENOMIC DNA]</scope>
    <source>
        <strain evidence="2">SCGC-AAA259D18</strain>
    </source>
</reference>
<dbReference type="Proteomes" id="UP000070195">
    <property type="component" value="Unassembled WGS sequence"/>
</dbReference>
<feature type="compositionally biased region" description="Low complexity" evidence="1">
    <location>
        <begin position="81"/>
        <end position="97"/>
    </location>
</feature>
<dbReference type="EMBL" id="LHXM01000021">
    <property type="protein sequence ID" value="KXA91524.1"/>
    <property type="molecule type" value="Genomic_DNA"/>
</dbReference>